<evidence type="ECO:0008006" key="3">
    <source>
        <dbReference type="Google" id="ProtNLM"/>
    </source>
</evidence>
<keyword evidence="2" id="KW-1185">Reference proteome</keyword>
<protein>
    <recommendedName>
        <fullName evidence="3">Asp23/Gls24 family envelope stress response protein</fullName>
    </recommendedName>
</protein>
<accession>A0ABP7U792</accession>
<dbReference type="RefSeq" id="WP_344886109.1">
    <property type="nucleotide sequence ID" value="NZ_BAABAL010000028.1"/>
</dbReference>
<comment type="caution">
    <text evidence="1">The sequence shown here is derived from an EMBL/GenBank/DDBJ whole genome shotgun (WGS) entry which is preliminary data.</text>
</comment>
<sequence>MSSTELADTIAETVLAHPAVHRLDPGPFGALASYLPGRRVEGVRAGGPGEAVEIGVVLTLGGSLPEVVDDLRARVRLVTGDVPVDVTVTDVVLAGDG</sequence>
<proteinExistence type="predicted"/>
<gene>
    <name evidence="1" type="ORF">GCM10022247_73730</name>
</gene>
<evidence type="ECO:0000313" key="2">
    <source>
        <dbReference type="Proteomes" id="UP001501747"/>
    </source>
</evidence>
<name>A0ABP7U792_9PSEU</name>
<dbReference type="EMBL" id="BAABAL010000028">
    <property type="protein sequence ID" value="GAA4037161.1"/>
    <property type="molecule type" value="Genomic_DNA"/>
</dbReference>
<dbReference type="Proteomes" id="UP001501747">
    <property type="component" value="Unassembled WGS sequence"/>
</dbReference>
<reference evidence="2" key="1">
    <citation type="journal article" date="2019" name="Int. J. Syst. Evol. Microbiol.">
        <title>The Global Catalogue of Microorganisms (GCM) 10K type strain sequencing project: providing services to taxonomists for standard genome sequencing and annotation.</title>
        <authorList>
            <consortium name="The Broad Institute Genomics Platform"/>
            <consortium name="The Broad Institute Genome Sequencing Center for Infectious Disease"/>
            <person name="Wu L."/>
            <person name="Ma J."/>
        </authorList>
    </citation>
    <scope>NUCLEOTIDE SEQUENCE [LARGE SCALE GENOMIC DNA]</scope>
    <source>
        <strain evidence="2">JCM 17342</strain>
    </source>
</reference>
<organism evidence="1 2">
    <name type="scientific">Allokutzneria multivorans</name>
    <dbReference type="NCBI Taxonomy" id="1142134"/>
    <lineage>
        <taxon>Bacteria</taxon>
        <taxon>Bacillati</taxon>
        <taxon>Actinomycetota</taxon>
        <taxon>Actinomycetes</taxon>
        <taxon>Pseudonocardiales</taxon>
        <taxon>Pseudonocardiaceae</taxon>
        <taxon>Allokutzneria</taxon>
    </lineage>
</organism>
<evidence type="ECO:0000313" key="1">
    <source>
        <dbReference type="EMBL" id="GAA4037161.1"/>
    </source>
</evidence>